<keyword evidence="1" id="KW-0732">Signal</keyword>
<reference evidence="2 3" key="1">
    <citation type="submission" date="2020-08" db="EMBL/GenBank/DDBJ databases">
        <title>Genomic Encyclopedia of Type Strains, Phase III (KMG-III): the genomes of soil and plant-associated and newly described type strains.</title>
        <authorList>
            <person name="Whitman W."/>
        </authorList>
    </citation>
    <scope>NUCLEOTIDE SEQUENCE [LARGE SCALE GENOMIC DNA]</scope>
    <source>
        <strain evidence="2 3">CECT 3265</strain>
    </source>
</reference>
<evidence type="ECO:0000313" key="3">
    <source>
        <dbReference type="Proteomes" id="UP000556436"/>
    </source>
</evidence>
<feature type="chain" id="PRO_5031110590" description="Secreted protein" evidence="1">
    <location>
        <begin position="43"/>
        <end position="157"/>
    </location>
</feature>
<proteinExistence type="predicted"/>
<accession>A0A7W7LIT7</accession>
<evidence type="ECO:0000313" key="2">
    <source>
        <dbReference type="EMBL" id="MBB4890979.1"/>
    </source>
</evidence>
<evidence type="ECO:0000256" key="1">
    <source>
        <dbReference type="SAM" id="SignalP"/>
    </source>
</evidence>
<dbReference type="Proteomes" id="UP000556436">
    <property type="component" value="Unassembled WGS sequence"/>
</dbReference>
<organism evidence="2 3">
    <name type="scientific">Streptomyces netropsis</name>
    <name type="common">Streptoverticillium netropsis</name>
    <dbReference type="NCBI Taxonomy" id="55404"/>
    <lineage>
        <taxon>Bacteria</taxon>
        <taxon>Bacillati</taxon>
        <taxon>Actinomycetota</taxon>
        <taxon>Actinomycetes</taxon>
        <taxon>Kitasatosporales</taxon>
        <taxon>Streptomycetaceae</taxon>
        <taxon>Streptomyces</taxon>
    </lineage>
</organism>
<protein>
    <recommendedName>
        <fullName evidence="4">Secreted protein</fullName>
    </recommendedName>
</protein>
<feature type="signal peptide" evidence="1">
    <location>
        <begin position="1"/>
        <end position="42"/>
    </location>
</feature>
<dbReference type="AlphaFoldDB" id="A0A7W7LIT7"/>
<name>A0A7W7LIT7_STRNE</name>
<gene>
    <name evidence="2" type="ORF">FHS38_007073</name>
</gene>
<keyword evidence="3" id="KW-1185">Reference proteome</keyword>
<comment type="caution">
    <text evidence="2">The sequence shown here is derived from an EMBL/GenBank/DDBJ whole genome shotgun (WGS) entry which is preliminary data.</text>
</comment>
<sequence length="157" mass="16770">MTKRVAGMPCGRKAVGKARKVTLALAAVGGMALSIPASTASAASGDRVIWTNQTHDVQFATGDCVADASFRYVTALPHPNTMYATIRKVSGPAWCRFSVELAFRDRYNQHVTTGEVISASSATVTGLGTRCSVKVSIQRSPTNGWYSYYLNNNNGTC</sequence>
<dbReference type="EMBL" id="JACHJG010000035">
    <property type="protein sequence ID" value="MBB4890979.1"/>
    <property type="molecule type" value="Genomic_DNA"/>
</dbReference>
<evidence type="ECO:0008006" key="4">
    <source>
        <dbReference type="Google" id="ProtNLM"/>
    </source>
</evidence>